<reference evidence="4" key="2">
    <citation type="submission" date="2020-07" db="EMBL/GenBank/DDBJ databases">
        <authorList>
            <person name="Vera ALvarez R."/>
            <person name="Arias-Moreno D.M."/>
            <person name="Jimenez-Jacinto V."/>
            <person name="Jimenez-Bremont J.F."/>
            <person name="Swaminathan K."/>
            <person name="Moose S.P."/>
            <person name="Guerrero-Gonzalez M.L."/>
            <person name="Marino-Ramirez L."/>
            <person name="Landsman D."/>
            <person name="Rodriguez-Kessler M."/>
            <person name="Delgado-Sanchez P."/>
        </authorList>
    </citation>
    <scope>NUCLEOTIDE SEQUENCE</scope>
    <source>
        <tissue evidence="4">Cladode</tissue>
    </source>
</reference>
<dbReference type="PANTHER" id="PTHR48107:SF30">
    <property type="entry name" value="GLUCOSE AND RIBITOL DEHYDROGENASE-LIKE ISOFORM X1"/>
    <property type="match status" value="1"/>
</dbReference>
<dbReference type="InterPro" id="IPR020904">
    <property type="entry name" value="Sc_DH/Rdtase_CS"/>
</dbReference>
<evidence type="ECO:0008006" key="5">
    <source>
        <dbReference type="Google" id="ProtNLM"/>
    </source>
</evidence>
<dbReference type="PROSITE" id="PS00061">
    <property type="entry name" value="ADH_SHORT"/>
    <property type="match status" value="1"/>
</dbReference>
<dbReference type="GO" id="GO:0016614">
    <property type="term" value="F:oxidoreductase activity, acting on CH-OH group of donors"/>
    <property type="evidence" value="ECO:0007669"/>
    <property type="project" value="UniProtKB-ARBA"/>
</dbReference>
<accession>A0A7C8YLQ0</accession>
<evidence type="ECO:0000313" key="4">
    <source>
        <dbReference type="EMBL" id="MBA4621398.1"/>
    </source>
</evidence>
<reference evidence="4" key="1">
    <citation type="journal article" date="2013" name="J. Plant Res.">
        <title>Effect of fungi and light on seed germination of three Opuntia species from semiarid lands of central Mexico.</title>
        <authorList>
            <person name="Delgado-Sanchez P."/>
            <person name="Jimenez-Bremont J.F."/>
            <person name="Guerrero-Gonzalez Mde L."/>
            <person name="Flores J."/>
        </authorList>
    </citation>
    <scope>NUCLEOTIDE SEQUENCE</scope>
    <source>
        <tissue evidence="4">Cladode</tissue>
    </source>
</reference>
<evidence type="ECO:0000256" key="1">
    <source>
        <dbReference type="ARBA" id="ARBA00006484"/>
    </source>
</evidence>
<dbReference type="EMBL" id="GISG01033868">
    <property type="protein sequence ID" value="MBA4621398.1"/>
    <property type="molecule type" value="Transcribed_RNA"/>
</dbReference>
<organism evidence="4">
    <name type="scientific">Opuntia streptacantha</name>
    <name type="common">Prickly pear cactus</name>
    <name type="synonym">Opuntia cardona</name>
    <dbReference type="NCBI Taxonomy" id="393608"/>
    <lineage>
        <taxon>Eukaryota</taxon>
        <taxon>Viridiplantae</taxon>
        <taxon>Streptophyta</taxon>
        <taxon>Embryophyta</taxon>
        <taxon>Tracheophyta</taxon>
        <taxon>Spermatophyta</taxon>
        <taxon>Magnoliopsida</taxon>
        <taxon>eudicotyledons</taxon>
        <taxon>Gunneridae</taxon>
        <taxon>Pentapetalae</taxon>
        <taxon>Caryophyllales</taxon>
        <taxon>Cactineae</taxon>
        <taxon>Cactaceae</taxon>
        <taxon>Opuntioideae</taxon>
        <taxon>Opuntia</taxon>
    </lineage>
</organism>
<dbReference type="Gene3D" id="3.40.50.720">
    <property type="entry name" value="NAD(P)-binding Rossmann-like Domain"/>
    <property type="match status" value="1"/>
</dbReference>
<dbReference type="FunFam" id="3.40.50.720:FF:000084">
    <property type="entry name" value="Short-chain dehydrogenase reductase"/>
    <property type="match status" value="1"/>
</dbReference>
<evidence type="ECO:0000256" key="3">
    <source>
        <dbReference type="SAM" id="MobiDB-lite"/>
    </source>
</evidence>
<proteinExistence type="inferred from homology"/>
<dbReference type="PRINTS" id="PR00080">
    <property type="entry name" value="SDRFAMILY"/>
</dbReference>
<evidence type="ECO:0000256" key="2">
    <source>
        <dbReference type="ARBA" id="ARBA00023002"/>
    </source>
</evidence>
<dbReference type="Pfam" id="PF13561">
    <property type="entry name" value="adh_short_C2"/>
    <property type="match status" value="1"/>
</dbReference>
<name>A0A7C8YLQ0_OPUST</name>
<comment type="similarity">
    <text evidence="1">Belongs to the short-chain dehydrogenases/reductases (SDR) family.</text>
</comment>
<dbReference type="InterPro" id="IPR036291">
    <property type="entry name" value="NAD(P)-bd_dom_sf"/>
</dbReference>
<protein>
    <recommendedName>
        <fullName evidence="5">3-oxoacyl-[acyl-carrier-protein] reductase</fullName>
    </recommendedName>
</protein>
<feature type="region of interest" description="Disordered" evidence="3">
    <location>
        <begin position="1"/>
        <end position="20"/>
    </location>
</feature>
<dbReference type="AlphaFoldDB" id="A0A7C8YLQ0"/>
<dbReference type="PANTHER" id="PTHR48107">
    <property type="entry name" value="NADPH-DEPENDENT ALDEHYDE REDUCTASE-LIKE PROTEIN, CHLOROPLASTIC-RELATED"/>
    <property type="match status" value="1"/>
</dbReference>
<dbReference type="SUPFAM" id="SSF51735">
    <property type="entry name" value="NAD(P)-binding Rossmann-fold domains"/>
    <property type="match status" value="1"/>
</dbReference>
<sequence length="304" mass="33312">MASEDIKFPPQHQDTQPGKQYLMHPQPITVNPHYKPSNKLHGKVALVTGGDSGIGRAVCYFFALEGATVAFTYVKGQEDKDAADALALIKEAKLSDAKGPVAIATDLRYEKNCKHVVDEVVNQFGQIDVLVNNAAVQFYAESIEEITGDLLRQTFETNFFAYFFMARYSLRHMKEGSCIINTASSVAYQGEPDLLDYSASKGAIVSFTRSLALQLIKRRIRVNGVAPGPIWTPLEVASLPDDQIVTFGSQVPMDRAGQPYELAPSYVFLASDDCSSYITGQFVHPNGITVLKIIKLVAILCPSV</sequence>
<dbReference type="InterPro" id="IPR002347">
    <property type="entry name" value="SDR_fam"/>
</dbReference>
<dbReference type="PRINTS" id="PR00081">
    <property type="entry name" value="GDHRDH"/>
</dbReference>
<keyword evidence="2" id="KW-0560">Oxidoreductase</keyword>